<dbReference type="Gene3D" id="1.25.40.10">
    <property type="entry name" value="Tetratricopeptide repeat domain"/>
    <property type="match status" value="2"/>
</dbReference>
<feature type="domain" description="Histidine kinase" evidence="7">
    <location>
        <begin position="492"/>
        <end position="730"/>
    </location>
</feature>
<dbReference type="PANTHER" id="PTHR43065:SF42">
    <property type="entry name" value="TWO-COMPONENT SENSOR PPRA"/>
    <property type="match status" value="1"/>
</dbReference>
<feature type="repeat" description="TPR" evidence="4">
    <location>
        <begin position="109"/>
        <end position="142"/>
    </location>
</feature>
<dbReference type="PANTHER" id="PTHR43065">
    <property type="entry name" value="SENSOR HISTIDINE KINASE"/>
    <property type="match status" value="1"/>
</dbReference>
<keyword evidence="4" id="KW-0802">TPR repeat</keyword>
<evidence type="ECO:0000256" key="4">
    <source>
        <dbReference type="PROSITE-ProRule" id="PRU00339"/>
    </source>
</evidence>
<dbReference type="Pfam" id="PF13424">
    <property type="entry name" value="TPR_12"/>
    <property type="match status" value="1"/>
</dbReference>
<dbReference type="Pfam" id="PF02518">
    <property type="entry name" value="HATPase_c"/>
    <property type="match status" value="1"/>
</dbReference>
<dbReference type="EMBL" id="SMFL01000004">
    <property type="protein sequence ID" value="TDE15576.1"/>
    <property type="molecule type" value="Genomic_DNA"/>
</dbReference>
<dbReference type="InterPro" id="IPR011990">
    <property type="entry name" value="TPR-like_helical_dom_sf"/>
</dbReference>
<keyword evidence="6" id="KW-0812">Transmembrane</keyword>
<dbReference type="Gene3D" id="1.10.287.130">
    <property type="match status" value="1"/>
</dbReference>
<feature type="transmembrane region" description="Helical" evidence="6">
    <location>
        <begin position="416"/>
        <end position="435"/>
    </location>
</feature>
<dbReference type="SMART" id="SM00028">
    <property type="entry name" value="TPR"/>
    <property type="match status" value="6"/>
</dbReference>
<dbReference type="InterPro" id="IPR036097">
    <property type="entry name" value="HisK_dim/P_sf"/>
</dbReference>
<dbReference type="EC" id="2.7.13.3" evidence="2"/>
<keyword evidence="5" id="KW-0175">Coiled coil</keyword>
<dbReference type="SUPFAM" id="SSF47384">
    <property type="entry name" value="Homodimeric domain of signal transducing histidine kinase"/>
    <property type="match status" value="1"/>
</dbReference>
<dbReference type="Pfam" id="PF13181">
    <property type="entry name" value="TPR_8"/>
    <property type="match status" value="1"/>
</dbReference>
<dbReference type="PROSITE" id="PS50109">
    <property type="entry name" value="HIS_KIN"/>
    <property type="match status" value="1"/>
</dbReference>
<dbReference type="Proteomes" id="UP000294850">
    <property type="component" value="Unassembled WGS sequence"/>
</dbReference>
<evidence type="ECO:0000256" key="6">
    <source>
        <dbReference type="SAM" id="Phobius"/>
    </source>
</evidence>
<comment type="caution">
    <text evidence="8">The sequence shown here is derived from an EMBL/GenBank/DDBJ whole genome shotgun (WGS) entry which is preliminary data.</text>
</comment>
<dbReference type="SUPFAM" id="SSF55874">
    <property type="entry name" value="ATPase domain of HSP90 chaperone/DNA topoisomerase II/histidine kinase"/>
    <property type="match status" value="1"/>
</dbReference>
<protein>
    <recommendedName>
        <fullName evidence="2">histidine kinase</fullName>
        <ecNumber evidence="2">2.7.13.3</ecNumber>
    </recommendedName>
</protein>
<dbReference type="SMART" id="SM00387">
    <property type="entry name" value="HATPase_c"/>
    <property type="match status" value="1"/>
</dbReference>
<evidence type="ECO:0000259" key="7">
    <source>
        <dbReference type="PROSITE" id="PS50109"/>
    </source>
</evidence>
<evidence type="ECO:0000256" key="3">
    <source>
        <dbReference type="ARBA" id="ARBA00022553"/>
    </source>
</evidence>
<dbReference type="GO" id="GO:0000155">
    <property type="term" value="F:phosphorelay sensor kinase activity"/>
    <property type="evidence" value="ECO:0007669"/>
    <property type="project" value="InterPro"/>
</dbReference>
<dbReference type="PRINTS" id="PR00344">
    <property type="entry name" value="BCTRLSENSOR"/>
</dbReference>
<comment type="catalytic activity">
    <reaction evidence="1">
        <text>ATP + protein L-histidine = ADP + protein N-phospho-L-histidine.</text>
        <dbReference type="EC" id="2.7.13.3"/>
    </reaction>
</comment>
<dbReference type="OrthoDB" id="9806995at2"/>
<dbReference type="InterPro" id="IPR004358">
    <property type="entry name" value="Sig_transdc_His_kin-like_C"/>
</dbReference>
<feature type="repeat" description="TPR" evidence="4">
    <location>
        <begin position="149"/>
        <end position="182"/>
    </location>
</feature>
<evidence type="ECO:0000256" key="5">
    <source>
        <dbReference type="SAM" id="Coils"/>
    </source>
</evidence>
<accession>A0A4R5DMQ4</accession>
<dbReference type="InterPro" id="IPR003661">
    <property type="entry name" value="HisK_dim/P_dom"/>
</dbReference>
<evidence type="ECO:0000313" key="8">
    <source>
        <dbReference type="EMBL" id="TDE15576.1"/>
    </source>
</evidence>
<keyword evidence="6" id="KW-1133">Transmembrane helix</keyword>
<keyword evidence="6" id="KW-0472">Membrane</keyword>
<organism evidence="8 9">
    <name type="scientific">Dyadobacter psychrotolerans</name>
    <dbReference type="NCBI Taxonomy" id="2541721"/>
    <lineage>
        <taxon>Bacteria</taxon>
        <taxon>Pseudomonadati</taxon>
        <taxon>Bacteroidota</taxon>
        <taxon>Cytophagia</taxon>
        <taxon>Cytophagales</taxon>
        <taxon>Spirosomataceae</taxon>
        <taxon>Dyadobacter</taxon>
    </lineage>
</organism>
<dbReference type="AlphaFoldDB" id="A0A4R5DMQ4"/>
<evidence type="ECO:0000256" key="2">
    <source>
        <dbReference type="ARBA" id="ARBA00012438"/>
    </source>
</evidence>
<feature type="coiled-coil region" evidence="5">
    <location>
        <begin position="442"/>
        <end position="480"/>
    </location>
</feature>
<evidence type="ECO:0000256" key="1">
    <source>
        <dbReference type="ARBA" id="ARBA00000085"/>
    </source>
</evidence>
<keyword evidence="3" id="KW-0597">Phosphoprotein</keyword>
<proteinExistence type="predicted"/>
<dbReference type="Gene3D" id="3.30.565.10">
    <property type="entry name" value="Histidine kinase-like ATPase, C-terminal domain"/>
    <property type="match status" value="1"/>
</dbReference>
<keyword evidence="9" id="KW-1185">Reference proteome</keyword>
<sequence>MKNPLRLLTSLIINCIRFMQQLPKITLLTAFLWFCFLAQTTAQTGNLTVLKERKNKLERLKIHRSDTAYLNVINQIAFLYADSYPDSALTMLKENISTCKHAGYERGEVDGYKITGNAYMTKGYYENALSWYNKSYELAEKIDYKEAFPGIRNNIGLVYMSQGNYTAALNSFYTALQLAEANRDRFVMSSTLNNIAIVHFYQGRMKEADSSYKKTLILAKELSDTIGIILAYNNIAEVNVEQNLLPLALKNLDKAYSLAIRNKNPEMLTVVSHSLGNTFFRMDSLGKAAAYFEVASKLAKLHNYSTSACKALIGLARVYERQGKLKDALKYGLEASLQANSMGHTQLQRDASEIVSLIYEKMGDGISSLGYFKAFKMYSDSLRNLESERLASTYDAKIEFTKKEEDLNRKNLTQKWFTFSAFAALFLLGAILLIVNRNRRRLDFTNRQLQQKNGEIELQRQKAEVTLDELKATQAQLIQSEKMASLGELTAGIAHEIQNPLNFVNNFSETSIELLDEMKAELDNGNDQEARDIAGEVIENLERINQHGKRADSIVKGMLQHSRSSSAQKELTDINALTEEYVRLSYHGLRAKDKTFNAKINQDFDPAVPKLMVIPEDMGRVILNLTNNAFYAVQQKQKQLADPDYQPTVTVSTQKVENHILIRVSDNGNGMANSIRSKVFQPFFTTKPTGQGTGLGLSLSYDIVTKGYGGTMDVESVEGEGAAFTVSLKA</sequence>
<dbReference type="PROSITE" id="PS50005">
    <property type="entry name" value="TPR"/>
    <property type="match status" value="2"/>
</dbReference>
<dbReference type="InterPro" id="IPR003594">
    <property type="entry name" value="HATPase_dom"/>
</dbReference>
<dbReference type="InterPro" id="IPR036890">
    <property type="entry name" value="HATPase_C_sf"/>
</dbReference>
<evidence type="ECO:0000313" key="9">
    <source>
        <dbReference type="Proteomes" id="UP000294850"/>
    </source>
</evidence>
<reference evidence="8 9" key="1">
    <citation type="submission" date="2019-03" db="EMBL/GenBank/DDBJ databases">
        <title>Dyadobacter AR-3-6 sp. nov., isolated from arctic soil.</title>
        <authorList>
            <person name="Chaudhary D.K."/>
        </authorList>
    </citation>
    <scope>NUCLEOTIDE SEQUENCE [LARGE SCALE GENOMIC DNA]</scope>
    <source>
        <strain evidence="8 9">AR-3-6</strain>
    </source>
</reference>
<gene>
    <name evidence="8" type="ORF">E0F88_13820</name>
</gene>
<dbReference type="Pfam" id="PF00512">
    <property type="entry name" value="HisKA"/>
    <property type="match status" value="1"/>
</dbReference>
<dbReference type="SUPFAM" id="SSF48452">
    <property type="entry name" value="TPR-like"/>
    <property type="match status" value="2"/>
</dbReference>
<dbReference type="SMART" id="SM00388">
    <property type="entry name" value="HisKA"/>
    <property type="match status" value="1"/>
</dbReference>
<name>A0A4R5DMQ4_9BACT</name>
<dbReference type="InterPro" id="IPR005467">
    <property type="entry name" value="His_kinase_dom"/>
</dbReference>
<dbReference type="CDD" id="cd00082">
    <property type="entry name" value="HisKA"/>
    <property type="match status" value="1"/>
</dbReference>
<dbReference type="InterPro" id="IPR019734">
    <property type="entry name" value="TPR_rpt"/>
</dbReference>